<organism evidence="1 2">
    <name type="scientific">Ensete ventricosum</name>
    <name type="common">Abyssinian banana</name>
    <name type="synonym">Musa ensete</name>
    <dbReference type="NCBI Taxonomy" id="4639"/>
    <lineage>
        <taxon>Eukaryota</taxon>
        <taxon>Viridiplantae</taxon>
        <taxon>Streptophyta</taxon>
        <taxon>Embryophyta</taxon>
        <taxon>Tracheophyta</taxon>
        <taxon>Spermatophyta</taxon>
        <taxon>Magnoliopsida</taxon>
        <taxon>Liliopsida</taxon>
        <taxon>Zingiberales</taxon>
        <taxon>Musaceae</taxon>
        <taxon>Ensete</taxon>
    </lineage>
</organism>
<name>A0A427B735_ENSVE</name>
<comment type="caution">
    <text evidence="1">The sequence shown here is derived from an EMBL/GenBank/DDBJ whole genome shotgun (WGS) entry which is preliminary data.</text>
</comment>
<dbReference type="EMBL" id="AMZH03000336">
    <property type="protein sequence ID" value="RRT84257.1"/>
    <property type="molecule type" value="Genomic_DNA"/>
</dbReference>
<evidence type="ECO:0000313" key="2">
    <source>
        <dbReference type="Proteomes" id="UP000287651"/>
    </source>
</evidence>
<dbReference type="Proteomes" id="UP000287651">
    <property type="component" value="Unassembled WGS sequence"/>
</dbReference>
<sequence>MVLLQGGLLLSLEVPVGEVVSGGAVFRDLRLTLCLPRFSWRGTLGRALSDRLWRLLGVGSPLVFFSVYRVEMELVQPNRAGVGVDWSSHCLLGSWAVECDFAHDVKIPLSLFEIFTPDIGISSTWHVVRLHRCLKRSDFISALCFCSASQPSTRFLALPNPAVVFDRSGRNDLFFLFPFYLVFVDFLLSSLAHGEGLLTKQPRGWDIGFVLGCDDPDRHKGLEGLRDNEVVP</sequence>
<proteinExistence type="predicted"/>
<reference evidence="1 2" key="1">
    <citation type="journal article" date="2014" name="Agronomy (Basel)">
        <title>A Draft Genome Sequence for Ensete ventricosum, the Drought-Tolerant Tree Against Hunger.</title>
        <authorList>
            <person name="Harrison J."/>
            <person name="Moore K.A."/>
            <person name="Paszkiewicz K."/>
            <person name="Jones T."/>
            <person name="Grant M."/>
            <person name="Ambacheew D."/>
            <person name="Muzemil S."/>
            <person name="Studholme D.J."/>
        </authorList>
    </citation>
    <scope>NUCLEOTIDE SEQUENCE [LARGE SCALE GENOMIC DNA]</scope>
</reference>
<dbReference type="AlphaFoldDB" id="A0A427B735"/>
<evidence type="ECO:0000313" key="1">
    <source>
        <dbReference type="EMBL" id="RRT84257.1"/>
    </source>
</evidence>
<accession>A0A427B735</accession>
<gene>
    <name evidence="1" type="ORF">B296_00015068</name>
</gene>
<protein>
    <submittedName>
        <fullName evidence="1">Uncharacterized protein</fullName>
    </submittedName>
</protein>